<keyword evidence="2" id="KW-1185">Reference proteome</keyword>
<dbReference type="AlphaFoldDB" id="A0A2U9IVZ6"/>
<reference evidence="2" key="3">
    <citation type="submission" date="2020-03" db="EMBL/GenBank/DDBJ databases">
        <title>Sequencing and Assembly of Multiple Reported Metal-Biooxidizing Members of the Extremely Thermoacidophilic Archaeal Family Sulfolobaceae.</title>
        <authorList>
            <person name="Counts J.A."/>
            <person name="Kelly R.M."/>
        </authorList>
    </citation>
    <scope>NUCLEOTIDE SEQUENCE [LARGE SCALE GENOMIC DNA]</scope>
    <source>
        <strain evidence="2">HO1-1</strain>
    </source>
</reference>
<dbReference type="Pfam" id="PF04250">
    <property type="entry name" value="DUF429"/>
    <property type="match status" value="1"/>
</dbReference>
<dbReference type="GeneID" id="36835978"/>
<organism evidence="1 2">
    <name type="scientific">Metallosphaera hakonensis JCM 8857 = DSM 7519</name>
    <dbReference type="NCBI Taxonomy" id="1293036"/>
    <lineage>
        <taxon>Archaea</taxon>
        <taxon>Thermoproteota</taxon>
        <taxon>Thermoprotei</taxon>
        <taxon>Sulfolobales</taxon>
        <taxon>Sulfolobaceae</taxon>
        <taxon>Metallosphaera</taxon>
    </lineage>
</organism>
<evidence type="ECO:0000313" key="2">
    <source>
        <dbReference type="Proteomes" id="UP000247586"/>
    </source>
</evidence>
<dbReference type="EMBL" id="CP029287">
    <property type="protein sequence ID" value="AWS00209.1"/>
    <property type="molecule type" value="Genomic_DNA"/>
</dbReference>
<dbReference type="InterPro" id="IPR018036">
    <property type="entry name" value="DUF429_subgr"/>
</dbReference>
<dbReference type="InterPro" id="IPR007362">
    <property type="entry name" value="DUF429"/>
</dbReference>
<accession>A0A2U9IVZ6</accession>
<sequence>MECGIDLAVKRKSAVAVLEGKTIEVKFLMTDEELINTCRSASVVAIDAPLTYANGFREVDRLLISKGLRVFPPSFIKSLTERGIRLAKHLRAIETHPTSSFKLLGWDWRTISKIKDEADSVISVLTAHLYLEGGTLILRARDGEIHLLNKSPRLQKTGEKRYELVETSSLTQWCYTNFTH</sequence>
<name>A0A2U9IVZ6_9CREN</name>
<evidence type="ECO:0000313" key="1">
    <source>
        <dbReference type="EMBL" id="AWS00209.1"/>
    </source>
</evidence>
<gene>
    <name evidence="1" type="ORF">DFR87_11510</name>
</gene>
<reference evidence="2" key="2">
    <citation type="submission" date="2020-03" db="EMBL/GenBank/DDBJ databases">
        <title>Complete Genome Sequences of Extremely Thermoacidophilic, Metal-Mobilizing Type-Strain Members of the Archaeal Family Sulfolobaceae: Acidianus brierleyi DSM-1651T, Acidianus sulfidivorans DSM-18786T, Metallosphaera hakonensis DSM-7519T, and Metallosphaera prunae DSM-10039T.</title>
        <authorList>
            <person name="Counts J.A."/>
            <person name="Kelly R.M."/>
        </authorList>
    </citation>
    <scope>NUCLEOTIDE SEQUENCE [LARGE SCALE GENOMIC DNA]</scope>
    <source>
        <strain evidence="2">HO1-1</strain>
    </source>
</reference>
<proteinExistence type="predicted"/>
<protein>
    <submittedName>
        <fullName evidence="1">DUF429 domain-containing protein</fullName>
    </submittedName>
</protein>
<dbReference type="RefSeq" id="WP_110369567.1">
    <property type="nucleotide sequence ID" value="NZ_CP029287.2"/>
</dbReference>
<reference evidence="1 2" key="1">
    <citation type="submission" date="2018-05" db="EMBL/GenBank/DDBJ databases">
        <title>Complete Genome Sequences of Extremely Thermoacidophilic, Metal-Mobilizing Type-Strain Members of the Archaeal Family Sulfolobaceae: Acidianus brierleyi DSM-1651T, Acidianus sulfidivorans DSM-18786T, Metallosphaera hakonensis DSM-7519T, and Metallosphaera prunae DSM-10039T.</title>
        <authorList>
            <person name="Counts J.A."/>
            <person name="Kelly R.M."/>
        </authorList>
    </citation>
    <scope>NUCLEOTIDE SEQUENCE [LARGE SCALE GENOMIC DNA]</scope>
    <source>
        <strain evidence="1 2">HO1-1</strain>
    </source>
</reference>
<dbReference type="KEGG" id="mhk:DFR87_11510"/>
<dbReference type="PIRSF" id="PIRSF024051">
    <property type="entry name" value="DUF429"/>
    <property type="match status" value="1"/>
</dbReference>
<dbReference type="OrthoDB" id="50338at2157"/>
<dbReference type="Proteomes" id="UP000247586">
    <property type="component" value="Chromosome"/>
</dbReference>